<dbReference type="GO" id="GO:0010499">
    <property type="term" value="P:proteasomal ubiquitin-independent protein catabolic process"/>
    <property type="evidence" value="ECO:0007669"/>
    <property type="project" value="TreeGrafter"/>
</dbReference>
<dbReference type="GO" id="GO:0016504">
    <property type="term" value="F:peptidase activator activity"/>
    <property type="evidence" value="ECO:0007669"/>
    <property type="project" value="InterPro"/>
</dbReference>
<dbReference type="PANTHER" id="PTHR32170">
    <property type="entry name" value="PROTEASOME ACTIVATOR COMPLEX SUBUNIT 4"/>
    <property type="match status" value="1"/>
</dbReference>
<dbReference type="InterPro" id="IPR055455">
    <property type="entry name" value="HEAT_PSME4"/>
</dbReference>
<evidence type="ECO:0000313" key="13">
    <source>
        <dbReference type="Proteomes" id="UP000002358"/>
    </source>
</evidence>
<feature type="domain" description="Proteasome activator complex subunit 4 C-terminal" evidence="9">
    <location>
        <begin position="1742"/>
        <end position="1829"/>
    </location>
</feature>
<keyword evidence="5" id="KW-0677">Repeat</keyword>
<dbReference type="InterPro" id="IPR032430">
    <property type="entry name" value="Blm10_mid"/>
</dbReference>
<evidence type="ECO:0000256" key="2">
    <source>
        <dbReference type="ARBA" id="ARBA00004496"/>
    </source>
</evidence>
<evidence type="ECO:0000256" key="5">
    <source>
        <dbReference type="ARBA" id="ARBA00022737"/>
    </source>
</evidence>
<keyword evidence="8" id="KW-0539">Nucleus</keyword>
<comment type="subcellular location">
    <subcellularLocation>
        <location evidence="2">Cytoplasm</location>
    </subcellularLocation>
    <subcellularLocation>
        <location evidence="1">Nucleus speckle</location>
    </subcellularLocation>
</comment>
<keyword evidence="6" id="KW-0227">DNA damage</keyword>
<dbReference type="GO" id="GO:0006281">
    <property type="term" value="P:DNA repair"/>
    <property type="evidence" value="ECO:0007669"/>
    <property type="project" value="UniProtKB-KW"/>
</dbReference>
<dbReference type="OrthoDB" id="17907at2759"/>
<dbReference type="InterPro" id="IPR016024">
    <property type="entry name" value="ARM-type_fold"/>
</dbReference>
<dbReference type="PANTHER" id="PTHR32170:SF3">
    <property type="entry name" value="PROTEASOME ACTIVATOR COMPLEX SUBUNIT 4"/>
    <property type="match status" value="1"/>
</dbReference>
<evidence type="ECO:0000259" key="10">
    <source>
        <dbReference type="Pfam" id="PF16507"/>
    </source>
</evidence>
<dbReference type="RefSeq" id="XP_016843204.1">
    <property type="nucleotide sequence ID" value="XM_016987715.3"/>
</dbReference>
<dbReference type="InterPro" id="IPR035309">
    <property type="entry name" value="PSME4"/>
</dbReference>
<feature type="domain" description="Proteasome activator Blm10 middle HEAT repeats region" evidence="10">
    <location>
        <begin position="340"/>
        <end position="835"/>
    </location>
</feature>
<evidence type="ECO:0000256" key="8">
    <source>
        <dbReference type="ARBA" id="ARBA00023242"/>
    </source>
</evidence>
<dbReference type="Pfam" id="PF16507">
    <property type="entry name" value="HEAT_PSME4_mid"/>
    <property type="match status" value="1"/>
</dbReference>
<evidence type="ECO:0000256" key="1">
    <source>
        <dbReference type="ARBA" id="ARBA00004324"/>
    </source>
</evidence>
<dbReference type="SUPFAM" id="SSF48371">
    <property type="entry name" value="ARM repeat"/>
    <property type="match status" value="1"/>
</dbReference>
<evidence type="ECO:0000256" key="3">
    <source>
        <dbReference type="ARBA" id="ARBA00005739"/>
    </source>
</evidence>
<dbReference type="SMR" id="A0A7M7J081"/>
<organism evidence="12 13">
    <name type="scientific">Nasonia vitripennis</name>
    <name type="common">Parasitic wasp</name>
    <dbReference type="NCBI Taxonomy" id="7425"/>
    <lineage>
        <taxon>Eukaryota</taxon>
        <taxon>Metazoa</taxon>
        <taxon>Ecdysozoa</taxon>
        <taxon>Arthropoda</taxon>
        <taxon>Hexapoda</taxon>
        <taxon>Insecta</taxon>
        <taxon>Pterygota</taxon>
        <taxon>Neoptera</taxon>
        <taxon>Endopterygota</taxon>
        <taxon>Hymenoptera</taxon>
        <taxon>Apocrita</taxon>
        <taxon>Proctotrupomorpha</taxon>
        <taxon>Chalcidoidea</taxon>
        <taxon>Pteromalidae</taxon>
        <taxon>Pteromalinae</taxon>
        <taxon>Nasonia</taxon>
    </lineage>
</organism>
<accession>A0A7M7J081</accession>
<dbReference type="RefSeq" id="XP_008205994.1">
    <property type="nucleotide sequence ID" value="XM_008207772.3"/>
</dbReference>
<feature type="domain" description="Proteasome activator complex subunit 4-like HEAT repeat-like" evidence="11">
    <location>
        <begin position="1190"/>
        <end position="1470"/>
    </location>
</feature>
<dbReference type="InterPro" id="IPR011989">
    <property type="entry name" value="ARM-like"/>
</dbReference>
<sequence length="1829" mass="211032">MNSILNQIMDRFRISLRDTDEMFNMNLSTESLDLLDGSPYQTEISFNKLLPYADELESEANDFLAKIKNNFGRCVMLRDIEPGCIYWSQMLTKYIELYGLRFHKDEHIAFVKLSYELTTIPNLQPSLVHTFSNLLSTLLKKKETIPPSDLELQWEPLYELCHTVLTRKLKHFSLHRYPPSFENTLYSLVEKAKIYFPAKATQQILDKLRPKLCPLDIQTMKMTIKLLQWFLPVQLPVEQHAIGHELWLHEFMKLWEVCYNTHYWENDLMRLIAKLASNNIGYIDWDQYIPIMFTRFVRTLNLPVHYKKSVCTNNHNMDVDLIGEWIASVLGDNSKVQIYLEKFLKTVETYFHPANFGSWFVKLEKLFVKIIYHVALRLHRERYAKDSWIQPIPESHKLTEANIDTFVNNMMPVTMIAIFNRYCSPNFVHALQYLAVMRPNLVIPNILEKLYPTLGTDIEPHKLITAMTCMTAISRPLVQGSRFINKDYAFTEGPSHVLSILFSSLPGIDPNDPGKCFATLKLIGTYVTLVPIVNCSNNKIDTNEEEQMICEDTSRFEDFVLQFMDKIFILINSSSLEFVRLENQSNDGAKSSLEAMVENSLYVVFTGLLLQTSDSIFVVALNKLRSFIMENTLETKISGHLVAILCKVFSHVNSQVTLKTLMPYLSEQILEAFGEEDDATKEENLDNQLLYFLLLLQRVVDTQGDALLPYMDTIFKVLDKVTVLKSVEGNRIGCEMLKNVLTSLCSLKVMKFKRNLDDLEYPYWMDWGESSEIKSSEIKWYVPGEQEIAAGQKLFSRYFIPAVALIEKYVNTENSLSRDDLLITLRLINSVIEGCDSVLPIWSETPIVNEKYKHCVETFKPIIGNKYEIKMTDGSNVRQFLARLMASLQDKMLEDVPDDTKSFQFLLKIWSNLSFTKFIYSIRLGFKRRQFLATKKMIENKLTGNRGYLPQLLMERVSIQHELRRINAVRAFTPTSQNIMLNLFKLSISKYSRIRSSAQIALSEIINDFPNAYQALVPHIVKVLQQDTEVHHDAYKGVLFLMCSHQGGSLQTMGDWQILSAILPALVLSKPSEKPSVILKQAEIVRNLSYNFPTTNIILDVPDSCVSMASQLWQTGDFSPNSTPPSESEIQTGLQVLLTKRANDLKTYNELLQKLVQPVLESNLHWRHRQIAVHFISALVHPDHKLPTPIVRCFLNALLHDSIDERRLAWSMTTGILKLLKKKHPKIVLNISDRETVFKPGRRPDNEWLQYNSEKLPTSAKEWDEPRFVHKPYVGYYTWPKTVEVYAPISQQPDLDIQNRQLDADEREIHEFFSNEQNIDKLLKFLTLEEKKGKDKFDYSRYLMFKGLFRNYGDAHLVHFLPQLHTMVQDKHESIQRCAAEIICGLVRGSKYWSFQMTQKMWQGLLPIIKLVLANLTEETLGDWATCFSLIHNNRDPRKLHWLIECLTEESQSAQSQASFVECGRLLILQKALSPQTWRLSEVLNRLMPRFEARLLENPFENVRDRLASILVTIFNTNLKFQGEEATGYPELEDFINTVLPRLELLLKSEDRKSPSSVEATRLLNTICRWIIESVATSYSGSVSSFYKLYPIISHLENEETDEELAQNCTTTLAVLANSTTLPKHIAVALDVVEQMLSSSSWSVRAGSLEFLQVFLFHNMSVLLSEKKWIGSVQTLVVRSLQDERVEVRERAAQVFNGMLHCTLVDDEHALLEEFKRLAKTKLRNKRNQSTNVDMSNAIRLRHAGVLGMCAFIQAHPYDIPKDIPPIFEHLNLHLNDPEPIPTTIRKTLSDFKRTHCDGWTGIQGLAQDLTEEQYALLQDITVPPTYYA</sequence>
<dbReference type="EnsemblMetazoa" id="XM_008207772">
    <property type="protein sequence ID" value="XP_008205994"/>
    <property type="gene ID" value="LOC100118287"/>
</dbReference>
<name>A0A7M7J081_NASVI</name>
<proteinExistence type="inferred from homology"/>
<dbReference type="KEGG" id="nvi:100118287"/>
<dbReference type="InterPro" id="IPR021843">
    <property type="entry name" value="PSME4_C"/>
</dbReference>
<keyword evidence="4" id="KW-0963">Cytoplasm</keyword>
<evidence type="ECO:0000259" key="11">
    <source>
        <dbReference type="Pfam" id="PF23096"/>
    </source>
</evidence>
<dbReference type="Pfam" id="PF23096">
    <property type="entry name" value="HEAT_PSME4"/>
    <property type="match status" value="1"/>
</dbReference>
<dbReference type="GO" id="GO:0070628">
    <property type="term" value="F:proteasome binding"/>
    <property type="evidence" value="ECO:0007669"/>
    <property type="project" value="InterPro"/>
</dbReference>
<evidence type="ECO:0008006" key="14">
    <source>
        <dbReference type="Google" id="ProtNLM"/>
    </source>
</evidence>
<evidence type="ECO:0000313" key="12">
    <source>
        <dbReference type="EnsemblMetazoa" id="XP_016843204"/>
    </source>
</evidence>
<keyword evidence="7" id="KW-0234">DNA repair</keyword>
<protein>
    <recommendedName>
        <fullName evidence="14">Proteasome activator complex subunit 4</fullName>
    </recommendedName>
</protein>
<evidence type="ECO:0000256" key="4">
    <source>
        <dbReference type="ARBA" id="ARBA00022490"/>
    </source>
</evidence>
<comment type="similarity">
    <text evidence="3">Belongs to the BLM10 family.</text>
</comment>
<dbReference type="Proteomes" id="UP000002358">
    <property type="component" value="Chromosome 5"/>
</dbReference>
<dbReference type="InParanoid" id="A0A7M7J081"/>
<dbReference type="GO" id="GO:0016607">
    <property type="term" value="C:nuclear speck"/>
    <property type="evidence" value="ECO:0007669"/>
    <property type="project" value="UniProtKB-SubCell"/>
</dbReference>
<dbReference type="GO" id="GO:0005829">
    <property type="term" value="C:cytosol"/>
    <property type="evidence" value="ECO:0007669"/>
    <property type="project" value="TreeGrafter"/>
</dbReference>
<evidence type="ECO:0000256" key="6">
    <source>
        <dbReference type="ARBA" id="ARBA00022763"/>
    </source>
</evidence>
<reference evidence="12" key="1">
    <citation type="submission" date="2021-01" db="UniProtKB">
        <authorList>
            <consortium name="EnsemblMetazoa"/>
        </authorList>
    </citation>
    <scope>IDENTIFICATION</scope>
</reference>
<dbReference type="GeneID" id="100118287"/>
<evidence type="ECO:0000259" key="9">
    <source>
        <dbReference type="Pfam" id="PF11919"/>
    </source>
</evidence>
<evidence type="ECO:0000256" key="7">
    <source>
        <dbReference type="ARBA" id="ARBA00023204"/>
    </source>
</evidence>
<dbReference type="EnsemblMetazoa" id="XM_016987715">
    <property type="protein sequence ID" value="XP_016843204"/>
    <property type="gene ID" value="LOC100118287"/>
</dbReference>
<keyword evidence="13" id="KW-1185">Reference proteome</keyword>
<dbReference type="Gene3D" id="1.25.10.10">
    <property type="entry name" value="Leucine-rich Repeat Variant"/>
    <property type="match status" value="1"/>
</dbReference>
<dbReference type="Pfam" id="PF11919">
    <property type="entry name" value="PSME4_C"/>
    <property type="match status" value="1"/>
</dbReference>